<dbReference type="InterPro" id="IPR013083">
    <property type="entry name" value="Znf_RING/FYVE/PHD"/>
</dbReference>
<evidence type="ECO:0000256" key="10">
    <source>
        <dbReference type="ARBA" id="ARBA00023136"/>
    </source>
</evidence>
<evidence type="ECO:0000256" key="9">
    <source>
        <dbReference type="ARBA" id="ARBA00022989"/>
    </source>
</evidence>
<keyword evidence="8" id="KW-0862">Zinc</keyword>
<dbReference type="GO" id="GO:0016740">
    <property type="term" value="F:transferase activity"/>
    <property type="evidence" value="ECO:0007669"/>
    <property type="project" value="UniProtKB-KW"/>
</dbReference>
<dbReference type="RefSeq" id="XP_019619042.1">
    <property type="nucleotide sequence ID" value="XM_019763483.1"/>
</dbReference>
<dbReference type="Proteomes" id="UP000515135">
    <property type="component" value="Unplaced"/>
</dbReference>
<keyword evidence="10 11" id="KW-0472">Membrane</keyword>
<evidence type="ECO:0000313" key="14">
    <source>
        <dbReference type="RefSeq" id="XP_019619042.1"/>
    </source>
</evidence>
<evidence type="ECO:0000256" key="6">
    <source>
        <dbReference type="ARBA" id="ARBA00022771"/>
    </source>
</evidence>
<keyword evidence="4 11" id="KW-0812">Transmembrane</keyword>
<proteinExistence type="predicted"/>
<feature type="transmembrane region" description="Helical" evidence="11">
    <location>
        <begin position="152"/>
        <end position="173"/>
    </location>
</feature>
<evidence type="ECO:0000256" key="1">
    <source>
        <dbReference type="ARBA" id="ARBA00004141"/>
    </source>
</evidence>
<keyword evidence="9 11" id="KW-1133">Transmembrane helix</keyword>
<evidence type="ECO:0000256" key="8">
    <source>
        <dbReference type="ARBA" id="ARBA00022833"/>
    </source>
</evidence>
<dbReference type="GO" id="GO:0016020">
    <property type="term" value="C:membrane"/>
    <property type="evidence" value="ECO:0007669"/>
    <property type="project" value="UniProtKB-SubCell"/>
</dbReference>
<dbReference type="OrthoDB" id="264354at2759"/>
<dbReference type="GO" id="GO:0006897">
    <property type="term" value="P:endocytosis"/>
    <property type="evidence" value="ECO:0007669"/>
    <property type="project" value="UniProtKB-KW"/>
</dbReference>
<dbReference type="GeneID" id="109465976"/>
<evidence type="ECO:0000313" key="13">
    <source>
        <dbReference type="Proteomes" id="UP000515135"/>
    </source>
</evidence>
<keyword evidence="6" id="KW-0863">Zinc-finger</keyword>
<evidence type="ECO:0000256" key="4">
    <source>
        <dbReference type="ARBA" id="ARBA00022692"/>
    </source>
</evidence>
<dbReference type="PROSITE" id="PS51292">
    <property type="entry name" value="ZF_RING_CH"/>
    <property type="match status" value="1"/>
</dbReference>
<feature type="domain" description="RING-CH-type" evidence="12">
    <location>
        <begin position="18"/>
        <end position="87"/>
    </location>
</feature>
<keyword evidence="13" id="KW-1185">Reference proteome</keyword>
<sequence>MAVAANIDATTGGVSPRTGMDCVTFCRICHADAASPPSPMISPCNCDGTMKYVHSACLEEWIVARLAGNPYREYVECDVCKRPYDFHWSRQLWFEMYKRSSWLYRHRYCLLTNILSCLLMYALFKMIPPKDNIAVLVAHTTKERKEDYDFVGLFYVLYVHNNAPVLFLLFAAMCYNCMGPHSQPVMLLANIAVLYVCALYNTVCYPDMRPPEPVSFYMIPIVWLAYAPIAHIAALLIIWILLDVMLSIWGVILLVCTVLDVLHLTGYAANRALFPLLCIDDALDDLGNRRYFLILHALGRLVLPVGMFFLHVMCLYVKIDI</sequence>
<dbReference type="KEGG" id="bbel:109465976"/>
<evidence type="ECO:0000256" key="11">
    <source>
        <dbReference type="SAM" id="Phobius"/>
    </source>
</evidence>
<feature type="transmembrane region" description="Helical" evidence="11">
    <location>
        <begin position="290"/>
        <end position="317"/>
    </location>
</feature>
<dbReference type="PANTHER" id="PTHR46065:SF3">
    <property type="entry name" value="FI20425P1"/>
    <property type="match status" value="1"/>
</dbReference>
<reference evidence="14" key="1">
    <citation type="submission" date="2025-08" db="UniProtKB">
        <authorList>
            <consortium name="RefSeq"/>
        </authorList>
    </citation>
    <scope>IDENTIFICATION</scope>
    <source>
        <tissue evidence="14">Gonad</tissue>
    </source>
</reference>
<evidence type="ECO:0000259" key="12">
    <source>
        <dbReference type="PROSITE" id="PS51292"/>
    </source>
</evidence>
<dbReference type="AlphaFoldDB" id="A0A6P4YK19"/>
<feature type="transmembrane region" description="Helical" evidence="11">
    <location>
        <begin position="215"/>
        <end position="241"/>
    </location>
</feature>
<evidence type="ECO:0000256" key="3">
    <source>
        <dbReference type="ARBA" id="ARBA00022679"/>
    </source>
</evidence>
<feature type="transmembrane region" description="Helical" evidence="11">
    <location>
        <begin position="108"/>
        <end position="127"/>
    </location>
</feature>
<dbReference type="PANTHER" id="PTHR46065">
    <property type="entry name" value="E3 UBIQUITIN-PROTEIN LIGASE MARCH 2/3 FAMILY MEMBER"/>
    <property type="match status" value="1"/>
</dbReference>
<feature type="transmembrane region" description="Helical" evidence="11">
    <location>
        <begin position="248"/>
        <end position="270"/>
    </location>
</feature>
<keyword evidence="5" id="KW-0479">Metal-binding</keyword>
<name>A0A6P4YK19_BRABE</name>
<dbReference type="GO" id="GO:0008270">
    <property type="term" value="F:zinc ion binding"/>
    <property type="evidence" value="ECO:0007669"/>
    <property type="project" value="UniProtKB-KW"/>
</dbReference>
<dbReference type="Pfam" id="PF12906">
    <property type="entry name" value="RINGv"/>
    <property type="match status" value="1"/>
</dbReference>
<feature type="transmembrane region" description="Helical" evidence="11">
    <location>
        <begin position="185"/>
        <end position="203"/>
    </location>
</feature>
<evidence type="ECO:0000256" key="7">
    <source>
        <dbReference type="ARBA" id="ARBA00022786"/>
    </source>
</evidence>
<dbReference type="CDD" id="cd16495">
    <property type="entry name" value="RING_CH-C4HC3_MARCH"/>
    <property type="match status" value="1"/>
</dbReference>
<dbReference type="Gene3D" id="3.30.40.10">
    <property type="entry name" value="Zinc/RING finger domain, C3HC4 (zinc finger)"/>
    <property type="match status" value="1"/>
</dbReference>
<keyword evidence="3" id="KW-0808">Transferase</keyword>
<protein>
    <submittedName>
        <fullName evidence="14">Uncharacterized protein LOC109465976</fullName>
    </submittedName>
</protein>
<keyword evidence="7" id="KW-0833">Ubl conjugation pathway</keyword>
<gene>
    <name evidence="14" type="primary">LOC109465976</name>
</gene>
<accession>A0A6P4YK19</accession>
<dbReference type="SMART" id="SM00744">
    <property type="entry name" value="RINGv"/>
    <property type="match status" value="1"/>
</dbReference>
<dbReference type="SUPFAM" id="SSF57850">
    <property type="entry name" value="RING/U-box"/>
    <property type="match status" value="1"/>
</dbReference>
<organism evidence="13 14">
    <name type="scientific">Branchiostoma belcheri</name>
    <name type="common">Amphioxus</name>
    <dbReference type="NCBI Taxonomy" id="7741"/>
    <lineage>
        <taxon>Eukaryota</taxon>
        <taxon>Metazoa</taxon>
        <taxon>Chordata</taxon>
        <taxon>Cephalochordata</taxon>
        <taxon>Leptocardii</taxon>
        <taxon>Amphioxiformes</taxon>
        <taxon>Branchiostomatidae</taxon>
        <taxon>Branchiostoma</taxon>
    </lineage>
</organism>
<dbReference type="InterPro" id="IPR011016">
    <property type="entry name" value="Znf_RING-CH"/>
</dbReference>
<comment type="subcellular location">
    <subcellularLocation>
        <location evidence="1">Membrane</location>
        <topology evidence="1">Multi-pass membrane protein</topology>
    </subcellularLocation>
</comment>
<keyword evidence="2" id="KW-0254">Endocytosis</keyword>
<evidence type="ECO:0000256" key="5">
    <source>
        <dbReference type="ARBA" id="ARBA00022723"/>
    </source>
</evidence>
<evidence type="ECO:0000256" key="2">
    <source>
        <dbReference type="ARBA" id="ARBA00022583"/>
    </source>
</evidence>